<dbReference type="Proteomes" id="UP000465241">
    <property type="component" value="Unassembled WGS sequence"/>
</dbReference>
<dbReference type="EMBL" id="BLKT01000003">
    <property type="protein sequence ID" value="GFG57955.1"/>
    <property type="molecule type" value="Genomic_DNA"/>
</dbReference>
<name>A0A7I9WJM6_9MYCO</name>
<dbReference type="InterPro" id="IPR050300">
    <property type="entry name" value="GDXG_lipolytic_enzyme"/>
</dbReference>
<dbReference type="PANTHER" id="PTHR48081">
    <property type="entry name" value="AB HYDROLASE SUPERFAMILY PROTEIN C4A8.06C"/>
    <property type="match status" value="1"/>
</dbReference>
<evidence type="ECO:0000259" key="2">
    <source>
        <dbReference type="Pfam" id="PF20434"/>
    </source>
</evidence>
<evidence type="ECO:0000313" key="3">
    <source>
        <dbReference type="EMBL" id="GFG57955.1"/>
    </source>
</evidence>
<keyword evidence="4" id="KW-1185">Reference proteome</keyword>
<sequence length="359" mass="38729">MFRISPLDVALAISDIAVRLPVVGRHCVPLGQLTAAGAFGVRVLAGLGRSADTRELPQVDDTMEWSDDAVPPVLRAWAHRREFLHRADVPYGPARGQLLDVWRRKDLTGPAPVMVFLPGGGWVHGGRVLQGYALMSHLAQRGWVCLSVDYRVAPQHRWPRHVQDAKAAIAWARAHAAEFGGDPAFVTVAGCSAGGHLAALAGLTPGAPEFGAELAPGADTSVDAVVGIYGRYDWVDRSTREREDLVQFLEQIVVRARLDEQPEVFTQASPIERVHTDAPPFLVVHGSRDGIIPVQQARDFVHRLGAVSRAGVSYLELPGAGHGFDMLDGRRTGTAVVAIADFLEQVHTDHLAGAPRRAG</sequence>
<dbReference type="RefSeq" id="WP_193488974.1">
    <property type="nucleotide sequence ID" value="NZ_BAAAMC010000024.1"/>
</dbReference>
<evidence type="ECO:0000256" key="1">
    <source>
        <dbReference type="ARBA" id="ARBA00022801"/>
    </source>
</evidence>
<dbReference type="SUPFAM" id="SSF53474">
    <property type="entry name" value="alpha/beta-Hydrolases"/>
    <property type="match status" value="1"/>
</dbReference>
<dbReference type="PROSITE" id="PS00122">
    <property type="entry name" value="CARBOXYLESTERASE_B_1"/>
    <property type="match status" value="1"/>
</dbReference>
<dbReference type="AlphaFoldDB" id="A0A7I9WJM6"/>
<dbReference type="GO" id="GO:0016787">
    <property type="term" value="F:hydrolase activity"/>
    <property type="evidence" value="ECO:0007669"/>
    <property type="project" value="UniProtKB-KW"/>
</dbReference>
<keyword evidence="1" id="KW-0378">Hydrolase</keyword>
<comment type="caution">
    <text evidence="3">The sequence shown here is derived from an EMBL/GenBank/DDBJ whole genome shotgun (WGS) entry which is preliminary data.</text>
</comment>
<protein>
    <submittedName>
        <fullName evidence="3">Esterase</fullName>
    </submittedName>
</protein>
<proteinExistence type="predicted"/>
<dbReference type="Pfam" id="PF20434">
    <property type="entry name" value="BD-FAE"/>
    <property type="match status" value="1"/>
</dbReference>
<organism evidence="3 4">
    <name type="scientific">Mycolicibacterium murale</name>
    <dbReference type="NCBI Taxonomy" id="182220"/>
    <lineage>
        <taxon>Bacteria</taxon>
        <taxon>Bacillati</taxon>
        <taxon>Actinomycetota</taxon>
        <taxon>Actinomycetes</taxon>
        <taxon>Mycobacteriales</taxon>
        <taxon>Mycobacteriaceae</taxon>
        <taxon>Mycolicibacterium</taxon>
    </lineage>
</organism>
<dbReference type="Gene3D" id="3.40.50.1820">
    <property type="entry name" value="alpha/beta hydrolase"/>
    <property type="match status" value="1"/>
</dbReference>
<dbReference type="InterPro" id="IPR029058">
    <property type="entry name" value="AB_hydrolase_fold"/>
</dbReference>
<dbReference type="PANTHER" id="PTHR48081:SF33">
    <property type="entry name" value="KYNURENINE FORMAMIDASE"/>
    <property type="match status" value="1"/>
</dbReference>
<reference evidence="3 4" key="1">
    <citation type="journal article" date="2019" name="Emerg. Microbes Infect.">
        <title>Comprehensive subspecies identification of 175 nontuberculous mycobacteria species based on 7547 genomic profiles.</title>
        <authorList>
            <person name="Matsumoto Y."/>
            <person name="Kinjo T."/>
            <person name="Motooka D."/>
            <person name="Nabeya D."/>
            <person name="Jung N."/>
            <person name="Uechi K."/>
            <person name="Horii T."/>
            <person name="Iida T."/>
            <person name="Fujita J."/>
            <person name="Nakamura S."/>
        </authorList>
    </citation>
    <scope>NUCLEOTIDE SEQUENCE [LARGE SCALE GENOMIC DNA]</scope>
    <source>
        <strain evidence="3 4">JCM 13392</strain>
    </source>
</reference>
<dbReference type="InterPro" id="IPR019826">
    <property type="entry name" value="Carboxylesterase_B_AS"/>
</dbReference>
<feature type="domain" description="BD-FAE-like" evidence="2">
    <location>
        <begin position="99"/>
        <end position="304"/>
    </location>
</feature>
<evidence type="ECO:0000313" key="4">
    <source>
        <dbReference type="Proteomes" id="UP000465241"/>
    </source>
</evidence>
<dbReference type="InterPro" id="IPR049492">
    <property type="entry name" value="BD-FAE-like_dom"/>
</dbReference>
<gene>
    <name evidence="3" type="ORF">MMUR_20910</name>
</gene>
<accession>A0A7I9WJM6</accession>